<dbReference type="GO" id="GO:0006040">
    <property type="term" value="P:amino sugar metabolic process"/>
    <property type="evidence" value="ECO:0007669"/>
    <property type="project" value="InterPro"/>
</dbReference>
<keyword evidence="1" id="KW-0119">Carbohydrate metabolism</keyword>
<comment type="pathway">
    <text evidence="1">Cell wall biogenesis; peptidoglycan recycling.</text>
</comment>
<keyword evidence="1 2" id="KW-0418">Kinase</keyword>
<dbReference type="Gene3D" id="3.30.420.40">
    <property type="match status" value="2"/>
</dbReference>
<evidence type="ECO:0000313" key="3">
    <source>
        <dbReference type="Proteomes" id="UP000824037"/>
    </source>
</evidence>
<proteinExistence type="inferred from homology"/>
<dbReference type="AlphaFoldDB" id="A0A9D2J433"/>
<dbReference type="HAMAP" id="MF_01270">
    <property type="entry name" value="AnhMurNAc_kinase"/>
    <property type="match status" value="1"/>
</dbReference>
<dbReference type="Pfam" id="PF03702">
    <property type="entry name" value="AnmK"/>
    <property type="match status" value="1"/>
</dbReference>
<keyword evidence="1" id="KW-0067">ATP-binding</keyword>
<feature type="binding site" evidence="1">
    <location>
        <begin position="9"/>
        <end position="16"/>
    </location>
    <ligand>
        <name>ATP</name>
        <dbReference type="ChEBI" id="CHEBI:30616"/>
    </ligand>
</feature>
<dbReference type="Proteomes" id="UP000824037">
    <property type="component" value="Unassembled WGS sequence"/>
</dbReference>
<organism evidence="2 3">
    <name type="scientific">Candidatus Ruania gallistercoris</name>
    <dbReference type="NCBI Taxonomy" id="2838746"/>
    <lineage>
        <taxon>Bacteria</taxon>
        <taxon>Bacillati</taxon>
        <taxon>Actinomycetota</taxon>
        <taxon>Actinomycetes</taxon>
        <taxon>Micrococcales</taxon>
        <taxon>Ruaniaceae</taxon>
        <taxon>Ruania</taxon>
    </lineage>
</organism>
<dbReference type="SUPFAM" id="SSF53067">
    <property type="entry name" value="Actin-like ATPase domain"/>
    <property type="match status" value="1"/>
</dbReference>
<dbReference type="GO" id="GO:0016773">
    <property type="term" value="F:phosphotransferase activity, alcohol group as acceptor"/>
    <property type="evidence" value="ECO:0007669"/>
    <property type="project" value="UniProtKB-UniRule"/>
</dbReference>
<evidence type="ECO:0000313" key="2">
    <source>
        <dbReference type="EMBL" id="HIZ36245.1"/>
    </source>
</evidence>
<reference evidence="2" key="1">
    <citation type="journal article" date="2021" name="PeerJ">
        <title>Extensive microbial diversity within the chicken gut microbiome revealed by metagenomics and culture.</title>
        <authorList>
            <person name="Gilroy R."/>
            <person name="Ravi A."/>
            <person name="Getino M."/>
            <person name="Pursley I."/>
            <person name="Horton D.L."/>
            <person name="Alikhan N.F."/>
            <person name="Baker D."/>
            <person name="Gharbi K."/>
            <person name="Hall N."/>
            <person name="Watson M."/>
            <person name="Adriaenssens E.M."/>
            <person name="Foster-Nyarko E."/>
            <person name="Jarju S."/>
            <person name="Secka A."/>
            <person name="Antonio M."/>
            <person name="Oren A."/>
            <person name="Chaudhuri R.R."/>
            <person name="La Ragione R."/>
            <person name="Hildebrand F."/>
            <person name="Pallen M.J."/>
        </authorList>
    </citation>
    <scope>NUCLEOTIDE SEQUENCE</scope>
    <source>
        <strain evidence="2">ChiGjej4B4-7305</strain>
    </source>
</reference>
<dbReference type="GO" id="GO:0016301">
    <property type="term" value="F:kinase activity"/>
    <property type="evidence" value="ECO:0007669"/>
    <property type="project" value="UniProtKB-KW"/>
</dbReference>
<dbReference type="InterPro" id="IPR043129">
    <property type="entry name" value="ATPase_NBD"/>
</dbReference>
<dbReference type="PANTHER" id="PTHR30605">
    <property type="entry name" value="ANHYDRO-N-ACETYLMURAMIC ACID KINASE"/>
    <property type="match status" value="1"/>
</dbReference>
<dbReference type="InterPro" id="IPR005338">
    <property type="entry name" value="Anhydro_N_Ac-Mur_kinase"/>
</dbReference>
<dbReference type="GO" id="GO:0005524">
    <property type="term" value="F:ATP binding"/>
    <property type="evidence" value="ECO:0007669"/>
    <property type="project" value="UniProtKB-UniRule"/>
</dbReference>
<protein>
    <recommendedName>
        <fullName evidence="1">Anhydro-N-acetylmuramic acid kinase</fullName>
        <ecNumber evidence="1">2.7.1.170</ecNumber>
    </recommendedName>
    <alternativeName>
        <fullName evidence="1">AnhMurNAc kinase</fullName>
    </alternativeName>
</protein>
<keyword evidence="1 2" id="KW-0808">Transferase</keyword>
<comment type="pathway">
    <text evidence="1">Amino-sugar metabolism; 1,6-anhydro-N-acetylmuramate degradation.</text>
</comment>
<comment type="caution">
    <text evidence="2">The sequence shown here is derived from an EMBL/GenBank/DDBJ whole genome shotgun (WGS) entry which is preliminary data.</text>
</comment>
<comment type="function">
    <text evidence="1">Catalyzes the specific phosphorylation of 1,6-anhydro-N-acetylmuramic acid (anhMurNAc) with the simultaneous cleavage of the 1,6-anhydro ring, generating MurNAc-6-P. Is required for the utilization of anhMurNAc either imported from the medium or derived from its own cell wall murein, and thus plays a role in cell wall recycling.</text>
</comment>
<reference evidence="2" key="2">
    <citation type="submission" date="2021-04" db="EMBL/GenBank/DDBJ databases">
        <authorList>
            <person name="Gilroy R."/>
        </authorList>
    </citation>
    <scope>NUCLEOTIDE SEQUENCE</scope>
    <source>
        <strain evidence="2">ChiGjej4B4-7305</strain>
    </source>
</reference>
<dbReference type="EMBL" id="DXBY01000181">
    <property type="protein sequence ID" value="HIZ36245.1"/>
    <property type="molecule type" value="Genomic_DNA"/>
</dbReference>
<gene>
    <name evidence="1" type="primary">anmK</name>
    <name evidence="2" type="ORF">H9815_10730</name>
</gene>
<accession>A0A9D2J433</accession>
<dbReference type="GO" id="GO:0009254">
    <property type="term" value="P:peptidoglycan turnover"/>
    <property type="evidence" value="ECO:0007669"/>
    <property type="project" value="UniProtKB-UniRule"/>
</dbReference>
<comment type="catalytic activity">
    <reaction evidence="1">
        <text>1,6-anhydro-N-acetyl-beta-muramate + ATP + H2O = N-acetyl-D-muramate 6-phosphate + ADP + H(+)</text>
        <dbReference type="Rhea" id="RHEA:24952"/>
        <dbReference type="ChEBI" id="CHEBI:15377"/>
        <dbReference type="ChEBI" id="CHEBI:15378"/>
        <dbReference type="ChEBI" id="CHEBI:30616"/>
        <dbReference type="ChEBI" id="CHEBI:58690"/>
        <dbReference type="ChEBI" id="CHEBI:58722"/>
        <dbReference type="ChEBI" id="CHEBI:456216"/>
        <dbReference type="EC" id="2.7.1.170"/>
    </reaction>
</comment>
<evidence type="ECO:0000256" key="1">
    <source>
        <dbReference type="HAMAP-Rule" id="MF_01270"/>
    </source>
</evidence>
<name>A0A9D2J433_9MICO</name>
<comment type="similarity">
    <text evidence="1">Belongs to the anhydro-N-acetylmuramic acid kinase family.</text>
</comment>
<dbReference type="NCBIfam" id="NF007146">
    <property type="entry name" value="PRK09585.2-6"/>
    <property type="match status" value="1"/>
</dbReference>
<sequence>MRVLALSSGTSVDAIDVAVAELQPAGDGVLTLVPHGHLELVWPQELRERLLAVLPPARVGVSEWCALEAEVGQAFGRAAATGLAELGPAELVASHGQTLYHDVAEGRVRGTLQIGQPGWIHRATGLPVVSDFRNADVAAGGQGAPLVSLLDQLWLGERPTAVLNIGGIANLTLVGAGSVRTGDTGPGNCLLDAAAQQIGRPADLDGELAAAGVVDEAALAVLLAEEYYSRPLPRTTGREYFHREYVADRLAAAGVPVPAGADLFATLTELTARTIADVLSGSGVQRVVASGGGLRNPVLMARLAELVGPVLTSAQCGLDADAKEAYLFALLGYLSVHGLPGTAPVDPAEPDGARATGAAGPTVLGSLTPPVGVPGVGGHPPVRRLVVAPG</sequence>
<dbReference type="GO" id="GO:0097175">
    <property type="term" value="P:1,6-anhydro-N-acetyl-beta-muramic acid catabolic process"/>
    <property type="evidence" value="ECO:0007669"/>
    <property type="project" value="UniProtKB-UniRule"/>
</dbReference>
<keyword evidence="1" id="KW-0547">Nucleotide-binding</keyword>
<dbReference type="PANTHER" id="PTHR30605:SF0">
    <property type="entry name" value="ANHYDRO-N-ACETYLMURAMIC ACID KINASE"/>
    <property type="match status" value="1"/>
</dbReference>
<dbReference type="EC" id="2.7.1.170" evidence="1"/>